<dbReference type="EMBL" id="CM035408">
    <property type="protein sequence ID" value="KAH7442610.1"/>
    <property type="molecule type" value="Genomic_DNA"/>
</dbReference>
<sequence>MIPCQSFGTLTILNVMVPSDVGFDLSNAWCPSWLMLYVDQTINNVDQLVLRQRVVYKGIQFSMISMIQCEILLYENIHSDICCKEFHTKLRSCHIF</sequence>
<organism evidence="1 2">
    <name type="scientific">Ceratopteris richardii</name>
    <name type="common">Triangle waterfern</name>
    <dbReference type="NCBI Taxonomy" id="49495"/>
    <lineage>
        <taxon>Eukaryota</taxon>
        <taxon>Viridiplantae</taxon>
        <taxon>Streptophyta</taxon>
        <taxon>Embryophyta</taxon>
        <taxon>Tracheophyta</taxon>
        <taxon>Polypodiopsida</taxon>
        <taxon>Polypodiidae</taxon>
        <taxon>Polypodiales</taxon>
        <taxon>Pteridineae</taxon>
        <taxon>Pteridaceae</taxon>
        <taxon>Parkerioideae</taxon>
        <taxon>Ceratopteris</taxon>
    </lineage>
</organism>
<dbReference type="Proteomes" id="UP000825935">
    <property type="component" value="Chromosome 3"/>
</dbReference>
<gene>
    <name evidence="1" type="ORF">KP509_03G096100</name>
</gene>
<keyword evidence="2" id="KW-1185">Reference proteome</keyword>
<comment type="caution">
    <text evidence="1">The sequence shown here is derived from an EMBL/GenBank/DDBJ whole genome shotgun (WGS) entry which is preliminary data.</text>
</comment>
<reference evidence="1" key="1">
    <citation type="submission" date="2021-08" db="EMBL/GenBank/DDBJ databases">
        <title>WGS assembly of Ceratopteris richardii.</title>
        <authorList>
            <person name="Marchant D.B."/>
            <person name="Chen G."/>
            <person name="Jenkins J."/>
            <person name="Shu S."/>
            <person name="Leebens-Mack J."/>
            <person name="Grimwood J."/>
            <person name="Schmutz J."/>
            <person name="Soltis P."/>
            <person name="Soltis D."/>
            <person name="Chen Z.-H."/>
        </authorList>
    </citation>
    <scope>NUCLEOTIDE SEQUENCE</scope>
    <source>
        <strain evidence="1">Whitten #5841</strain>
        <tissue evidence="1">Leaf</tissue>
    </source>
</reference>
<dbReference type="AlphaFoldDB" id="A0A8T2V5X6"/>
<accession>A0A8T2V5X6</accession>
<evidence type="ECO:0000313" key="2">
    <source>
        <dbReference type="Proteomes" id="UP000825935"/>
    </source>
</evidence>
<proteinExistence type="predicted"/>
<evidence type="ECO:0000313" key="1">
    <source>
        <dbReference type="EMBL" id="KAH7442610.1"/>
    </source>
</evidence>
<name>A0A8T2V5X6_CERRI</name>
<protein>
    <submittedName>
        <fullName evidence="1">Uncharacterized protein</fullName>
    </submittedName>
</protein>